<dbReference type="EMBL" id="CM044704">
    <property type="protein sequence ID" value="KAI5666007.1"/>
    <property type="molecule type" value="Genomic_DNA"/>
</dbReference>
<evidence type="ECO:0000313" key="2">
    <source>
        <dbReference type="Proteomes" id="UP001060085"/>
    </source>
</evidence>
<accession>A0ACC0AZU0</accession>
<organism evidence="1 2">
    <name type="scientific">Catharanthus roseus</name>
    <name type="common">Madagascar periwinkle</name>
    <name type="synonym">Vinca rosea</name>
    <dbReference type="NCBI Taxonomy" id="4058"/>
    <lineage>
        <taxon>Eukaryota</taxon>
        <taxon>Viridiplantae</taxon>
        <taxon>Streptophyta</taxon>
        <taxon>Embryophyta</taxon>
        <taxon>Tracheophyta</taxon>
        <taxon>Spermatophyta</taxon>
        <taxon>Magnoliopsida</taxon>
        <taxon>eudicotyledons</taxon>
        <taxon>Gunneridae</taxon>
        <taxon>Pentapetalae</taxon>
        <taxon>asterids</taxon>
        <taxon>lamiids</taxon>
        <taxon>Gentianales</taxon>
        <taxon>Apocynaceae</taxon>
        <taxon>Rauvolfioideae</taxon>
        <taxon>Vinceae</taxon>
        <taxon>Catharanthinae</taxon>
        <taxon>Catharanthus</taxon>
    </lineage>
</organism>
<keyword evidence="2" id="KW-1185">Reference proteome</keyword>
<name>A0ACC0AZU0_CATRO</name>
<comment type="caution">
    <text evidence="1">The sequence shown here is derived from an EMBL/GenBank/DDBJ whole genome shotgun (WGS) entry which is preliminary data.</text>
</comment>
<proteinExistence type="predicted"/>
<gene>
    <name evidence="1" type="ORF">M9H77_15860</name>
</gene>
<evidence type="ECO:0000313" key="1">
    <source>
        <dbReference type="EMBL" id="KAI5666007.1"/>
    </source>
</evidence>
<dbReference type="Proteomes" id="UP001060085">
    <property type="component" value="Linkage Group LG04"/>
</dbReference>
<reference evidence="2" key="1">
    <citation type="journal article" date="2023" name="Nat. Plants">
        <title>Single-cell RNA sequencing provides a high-resolution roadmap for understanding the multicellular compartmentation of specialized metabolism.</title>
        <authorList>
            <person name="Sun S."/>
            <person name="Shen X."/>
            <person name="Li Y."/>
            <person name="Li Y."/>
            <person name="Wang S."/>
            <person name="Li R."/>
            <person name="Zhang H."/>
            <person name="Shen G."/>
            <person name="Guo B."/>
            <person name="Wei J."/>
            <person name="Xu J."/>
            <person name="St-Pierre B."/>
            <person name="Chen S."/>
            <person name="Sun C."/>
        </authorList>
    </citation>
    <scope>NUCLEOTIDE SEQUENCE [LARGE SCALE GENOMIC DNA]</scope>
</reference>
<protein>
    <submittedName>
        <fullName evidence="1">Uncharacterized protein</fullName>
    </submittedName>
</protein>
<sequence>MKANTYLIINQYLKSRTSNSRPYVTLLASVEVQLKKNTKQIVDDEEKEVPIKRRGPYETKKCGCPFKLKGEQPQGLGYKILLLEVVGMTPTGKNFTVATAFMCNEQGTTYRWVLEQIKHLMFYRYINKNVLAKLSEMVKDEEVATRVWTSEVLHFGVETTNHTESEHSVLKLWLSTCRGNLDTVLLNIDSVIESQIAEIKSSLEISKLKEKFNAKSNPILKKYK</sequence>